<keyword evidence="2" id="KW-1185">Reference proteome</keyword>
<accession>A0AAV6FX93</accession>
<protein>
    <submittedName>
        <fullName evidence="1">Uncharacterized protein</fullName>
    </submittedName>
</protein>
<name>A0AAV6FX93_9TELE</name>
<gene>
    <name evidence="1" type="ORF">AALO_G00222270</name>
</gene>
<reference evidence="1 2" key="1">
    <citation type="submission" date="2020-10" db="EMBL/GenBank/DDBJ databases">
        <title>Chromosome-scale genome assembly of the Allis shad, Alosa alosa.</title>
        <authorList>
            <person name="Margot Z."/>
            <person name="Christophe K."/>
            <person name="Cabau C."/>
            <person name="Louis A."/>
            <person name="Berthelot C."/>
            <person name="Parey E."/>
            <person name="Roest Crollius H."/>
            <person name="Montfort J."/>
            <person name="Robinson-Rechavi M."/>
            <person name="Bucao C."/>
            <person name="Bouchez O."/>
            <person name="Gislard M."/>
            <person name="Lluch J."/>
            <person name="Milhes M."/>
            <person name="Lampietro C."/>
            <person name="Lopez Roques C."/>
            <person name="Donnadieu C."/>
            <person name="Braasch I."/>
            <person name="Desvignes T."/>
            <person name="Postlethwait J."/>
            <person name="Bobe J."/>
            <person name="Guiguen Y."/>
        </authorList>
    </citation>
    <scope>NUCLEOTIDE SEQUENCE [LARGE SCALE GENOMIC DNA]</scope>
    <source>
        <strain evidence="1">M-15738</strain>
        <tissue evidence="1">Blood</tissue>
    </source>
</reference>
<comment type="caution">
    <text evidence="1">The sequence shown here is derived from an EMBL/GenBank/DDBJ whole genome shotgun (WGS) entry which is preliminary data.</text>
</comment>
<sequence length="104" mass="12162">MHCRTKGLLRRSVENFRRTNEKEERDSVEVRGWRQEGGGRMGDLFLECHTEPQRLRPQEEVSDVKTQQQTADKDETINKIHTRSQTSGDLQFLPNLFLKYNSAA</sequence>
<dbReference type="Proteomes" id="UP000823561">
    <property type="component" value="Chromosome 17"/>
</dbReference>
<organism evidence="1 2">
    <name type="scientific">Alosa alosa</name>
    <name type="common">allis shad</name>
    <dbReference type="NCBI Taxonomy" id="278164"/>
    <lineage>
        <taxon>Eukaryota</taxon>
        <taxon>Metazoa</taxon>
        <taxon>Chordata</taxon>
        <taxon>Craniata</taxon>
        <taxon>Vertebrata</taxon>
        <taxon>Euteleostomi</taxon>
        <taxon>Actinopterygii</taxon>
        <taxon>Neopterygii</taxon>
        <taxon>Teleostei</taxon>
        <taxon>Clupei</taxon>
        <taxon>Clupeiformes</taxon>
        <taxon>Clupeoidei</taxon>
        <taxon>Clupeidae</taxon>
        <taxon>Alosa</taxon>
    </lineage>
</organism>
<dbReference type="AlphaFoldDB" id="A0AAV6FX93"/>
<evidence type="ECO:0000313" key="1">
    <source>
        <dbReference type="EMBL" id="KAG5267484.1"/>
    </source>
</evidence>
<proteinExistence type="predicted"/>
<dbReference type="EMBL" id="JADWDJ010000017">
    <property type="protein sequence ID" value="KAG5267484.1"/>
    <property type="molecule type" value="Genomic_DNA"/>
</dbReference>
<evidence type="ECO:0000313" key="2">
    <source>
        <dbReference type="Proteomes" id="UP000823561"/>
    </source>
</evidence>